<feature type="domain" description="Flavodoxin-like" evidence="1">
    <location>
        <begin position="3"/>
        <end position="159"/>
    </location>
</feature>
<dbReference type="SUPFAM" id="SSF52218">
    <property type="entry name" value="Flavoproteins"/>
    <property type="match status" value="1"/>
</dbReference>
<comment type="caution">
    <text evidence="2">The sequence shown here is derived from an EMBL/GenBank/DDBJ whole genome shotgun (WGS) entry which is preliminary data.</text>
</comment>
<dbReference type="PROSITE" id="PS00201">
    <property type="entry name" value="FLAVODOXIN"/>
    <property type="match status" value="1"/>
</dbReference>
<dbReference type="PANTHER" id="PTHR39201">
    <property type="entry name" value="EXPORTED PROTEIN-RELATED"/>
    <property type="match status" value="1"/>
</dbReference>
<dbReference type="PANTHER" id="PTHR39201:SF1">
    <property type="entry name" value="FLAVODOXIN-LIKE DOMAIN-CONTAINING PROTEIN"/>
    <property type="match status" value="1"/>
</dbReference>
<dbReference type="EMBL" id="BLZR01000001">
    <property type="protein sequence ID" value="GFP77375.1"/>
    <property type="molecule type" value="Genomic_DNA"/>
</dbReference>
<keyword evidence="3" id="KW-1185">Reference proteome</keyword>
<name>A0A6V8SLD4_9CLOT</name>
<dbReference type="Proteomes" id="UP000580568">
    <property type="component" value="Unassembled WGS sequence"/>
</dbReference>
<sequence length="162" mass="18469">MKSLVIFYSLEGDTKFIAETISKELDGNITEIKPVKQIPTGGFRKYLWGGKQVMFKDKPDIEPINEDFSKYDLIILGTPVWASRFAPVFNTFLEKNKIENKKIALFCCHGGGKEGKTFVDFKEKLKGNDFVGEIAFEDPLKKDKEGSLLRAKQWIRAIKESL</sequence>
<reference evidence="2 3" key="1">
    <citation type="submission" date="2020-07" db="EMBL/GenBank/DDBJ databases">
        <title>A new beta-1,3-glucan-decomposing anaerobic bacterium isolated from anoxic soil subjected to biological soil disinfestation.</title>
        <authorList>
            <person name="Ueki A."/>
            <person name="Tonouchi A."/>
        </authorList>
    </citation>
    <scope>NUCLEOTIDE SEQUENCE [LARGE SCALE GENOMIC DNA]</scope>
    <source>
        <strain evidence="2 3">TW1</strain>
    </source>
</reference>
<proteinExistence type="predicted"/>
<dbReference type="GO" id="GO:0016651">
    <property type="term" value="F:oxidoreductase activity, acting on NAD(P)H"/>
    <property type="evidence" value="ECO:0007669"/>
    <property type="project" value="UniProtKB-ARBA"/>
</dbReference>
<accession>A0A6V8SLD4</accession>
<protein>
    <recommendedName>
        <fullName evidence="1">Flavodoxin-like domain-containing protein</fullName>
    </recommendedName>
</protein>
<evidence type="ECO:0000313" key="2">
    <source>
        <dbReference type="EMBL" id="GFP77375.1"/>
    </source>
</evidence>
<dbReference type="GO" id="GO:0009055">
    <property type="term" value="F:electron transfer activity"/>
    <property type="evidence" value="ECO:0007669"/>
    <property type="project" value="InterPro"/>
</dbReference>
<dbReference type="Pfam" id="PF12682">
    <property type="entry name" value="Flavodoxin_4"/>
    <property type="match status" value="1"/>
</dbReference>
<dbReference type="GO" id="GO:0010181">
    <property type="term" value="F:FMN binding"/>
    <property type="evidence" value="ECO:0007669"/>
    <property type="project" value="InterPro"/>
</dbReference>
<gene>
    <name evidence="2" type="ORF">bsdtw1_03502</name>
</gene>
<dbReference type="InterPro" id="IPR029039">
    <property type="entry name" value="Flavoprotein-like_sf"/>
</dbReference>
<dbReference type="Gene3D" id="3.40.50.360">
    <property type="match status" value="1"/>
</dbReference>
<dbReference type="InterPro" id="IPR008254">
    <property type="entry name" value="Flavodoxin/NO_synth"/>
</dbReference>
<organism evidence="2 3">
    <name type="scientific">Clostridium fungisolvens</name>
    <dbReference type="NCBI Taxonomy" id="1604897"/>
    <lineage>
        <taxon>Bacteria</taxon>
        <taxon>Bacillati</taxon>
        <taxon>Bacillota</taxon>
        <taxon>Clostridia</taxon>
        <taxon>Eubacteriales</taxon>
        <taxon>Clostridiaceae</taxon>
        <taxon>Clostridium</taxon>
    </lineage>
</organism>
<dbReference type="PROSITE" id="PS50902">
    <property type="entry name" value="FLAVODOXIN_LIKE"/>
    <property type="match status" value="1"/>
</dbReference>
<dbReference type="InterPro" id="IPR001226">
    <property type="entry name" value="Flavodoxin_CS"/>
</dbReference>
<dbReference type="AlphaFoldDB" id="A0A6V8SLD4"/>
<dbReference type="RefSeq" id="WP_183278753.1">
    <property type="nucleotide sequence ID" value="NZ_BLZR01000001.1"/>
</dbReference>
<evidence type="ECO:0000259" key="1">
    <source>
        <dbReference type="PROSITE" id="PS50902"/>
    </source>
</evidence>
<evidence type="ECO:0000313" key="3">
    <source>
        <dbReference type="Proteomes" id="UP000580568"/>
    </source>
</evidence>